<dbReference type="PANTHER" id="PTHR43031:SF1">
    <property type="entry name" value="PYRIDINE NUCLEOTIDE-DISULPHIDE OXIDOREDUCTASE"/>
    <property type="match status" value="1"/>
</dbReference>
<dbReference type="InterPro" id="IPR001763">
    <property type="entry name" value="Rhodanese-like_dom"/>
</dbReference>
<dbReference type="SUPFAM" id="SSF52821">
    <property type="entry name" value="Rhodanese/Cell cycle control phosphatase"/>
    <property type="match status" value="1"/>
</dbReference>
<dbReference type="SMART" id="SM00450">
    <property type="entry name" value="RHOD"/>
    <property type="match status" value="1"/>
</dbReference>
<dbReference type="PROSITE" id="PS50206">
    <property type="entry name" value="RHODANESE_3"/>
    <property type="match status" value="1"/>
</dbReference>
<feature type="domain" description="Rhodanese" evidence="2">
    <location>
        <begin position="41"/>
        <end position="128"/>
    </location>
</feature>
<keyword evidence="4" id="KW-1185">Reference proteome</keyword>
<protein>
    <submittedName>
        <fullName evidence="3">Sulfurtransferase</fullName>
    </submittedName>
</protein>
<dbReference type="Proteomes" id="UP000639973">
    <property type="component" value="Unassembled WGS sequence"/>
</dbReference>
<feature type="chain" id="PRO_5046062198" evidence="1">
    <location>
        <begin position="26"/>
        <end position="128"/>
    </location>
</feature>
<dbReference type="EMBL" id="BMOL01000012">
    <property type="protein sequence ID" value="GGL86809.1"/>
    <property type="molecule type" value="Genomic_DNA"/>
</dbReference>
<dbReference type="InterPro" id="IPR050229">
    <property type="entry name" value="GlpE_sulfurtransferase"/>
</dbReference>
<evidence type="ECO:0000259" key="2">
    <source>
        <dbReference type="PROSITE" id="PS50206"/>
    </source>
</evidence>
<name>A0ABQ2GCN1_9DEIO</name>
<dbReference type="CDD" id="cd00158">
    <property type="entry name" value="RHOD"/>
    <property type="match status" value="1"/>
</dbReference>
<gene>
    <name evidence="3" type="ORF">GCM10010840_25890</name>
</gene>
<dbReference type="PROSITE" id="PS51257">
    <property type="entry name" value="PROKAR_LIPOPROTEIN"/>
    <property type="match status" value="1"/>
</dbReference>
<dbReference type="Gene3D" id="3.40.250.10">
    <property type="entry name" value="Rhodanese-like domain"/>
    <property type="match status" value="1"/>
</dbReference>
<proteinExistence type="predicted"/>
<reference evidence="4" key="1">
    <citation type="journal article" date="2019" name="Int. J. Syst. Evol. Microbiol.">
        <title>The Global Catalogue of Microorganisms (GCM) 10K type strain sequencing project: providing services to taxonomists for standard genome sequencing and annotation.</title>
        <authorList>
            <consortium name="The Broad Institute Genomics Platform"/>
            <consortium name="The Broad Institute Genome Sequencing Center for Infectious Disease"/>
            <person name="Wu L."/>
            <person name="Ma J."/>
        </authorList>
    </citation>
    <scope>NUCLEOTIDE SEQUENCE [LARGE SCALE GENOMIC DNA]</scope>
    <source>
        <strain evidence="4">JCM 15442</strain>
    </source>
</reference>
<evidence type="ECO:0000313" key="3">
    <source>
        <dbReference type="EMBL" id="GGL86809.1"/>
    </source>
</evidence>
<keyword evidence="1" id="KW-0732">Signal</keyword>
<feature type="signal peptide" evidence="1">
    <location>
        <begin position="1"/>
        <end position="25"/>
    </location>
</feature>
<sequence>MTSPTFRMLMPLVSALMLVACAPNASSGFPTVTVEELKTAVDGGAYLLDVRTPAEFAEGHIASAVNLPLDEVEARADEVPADRPVYVICRSGNRSAQASTILNKANKDVRNVGGGMNDWSDAGYPVTR</sequence>
<accession>A0ABQ2GCN1</accession>
<dbReference type="Pfam" id="PF00581">
    <property type="entry name" value="Rhodanese"/>
    <property type="match status" value="1"/>
</dbReference>
<organism evidence="3 4">
    <name type="scientific">Deinococcus aerolatus</name>
    <dbReference type="NCBI Taxonomy" id="522487"/>
    <lineage>
        <taxon>Bacteria</taxon>
        <taxon>Thermotogati</taxon>
        <taxon>Deinococcota</taxon>
        <taxon>Deinococci</taxon>
        <taxon>Deinococcales</taxon>
        <taxon>Deinococcaceae</taxon>
        <taxon>Deinococcus</taxon>
    </lineage>
</organism>
<dbReference type="RefSeq" id="WP_188972625.1">
    <property type="nucleotide sequence ID" value="NZ_BMOL01000012.1"/>
</dbReference>
<dbReference type="PANTHER" id="PTHR43031">
    <property type="entry name" value="FAD-DEPENDENT OXIDOREDUCTASE"/>
    <property type="match status" value="1"/>
</dbReference>
<dbReference type="InterPro" id="IPR036873">
    <property type="entry name" value="Rhodanese-like_dom_sf"/>
</dbReference>
<comment type="caution">
    <text evidence="3">The sequence shown here is derived from an EMBL/GenBank/DDBJ whole genome shotgun (WGS) entry which is preliminary data.</text>
</comment>
<evidence type="ECO:0000313" key="4">
    <source>
        <dbReference type="Proteomes" id="UP000639973"/>
    </source>
</evidence>
<evidence type="ECO:0000256" key="1">
    <source>
        <dbReference type="SAM" id="SignalP"/>
    </source>
</evidence>